<dbReference type="STRING" id="42156.A0A3P6SFA8"/>
<keyword evidence="2" id="KW-0539">Nucleus</keyword>
<dbReference type="InterPro" id="IPR033053">
    <property type="entry name" value="Hir3/CABIN1"/>
</dbReference>
<evidence type="ECO:0000256" key="3">
    <source>
        <dbReference type="SAM" id="MobiDB-lite"/>
    </source>
</evidence>
<dbReference type="Proteomes" id="UP000277928">
    <property type="component" value="Unassembled WGS sequence"/>
</dbReference>
<dbReference type="OrthoDB" id="269919at2759"/>
<dbReference type="PANTHER" id="PTHR15502:SF7">
    <property type="entry name" value="CALCINEURIN-BINDING PROTEIN CABIN-1"/>
    <property type="match status" value="1"/>
</dbReference>
<accession>A0A3P6SFA8</accession>
<feature type="region of interest" description="Disordered" evidence="3">
    <location>
        <begin position="1"/>
        <end position="62"/>
    </location>
</feature>
<protein>
    <submittedName>
        <fullName evidence="4">Uncharacterized protein</fullName>
    </submittedName>
</protein>
<dbReference type="OMA" id="IHYRAYA"/>
<reference evidence="4 5" key="1">
    <citation type="submission" date="2018-08" db="EMBL/GenBank/DDBJ databases">
        <authorList>
            <person name="Laetsch R D."/>
            <person name="Stevens L."/>
            <person name="Kumar S."/>
            <person name="Blaxter L. M."/>
        </authorList>
    </citation>
    <scope>NUCLEOTIDE SEQUENCE [LARGE SCALE GENOMIC DNA]</scope>
</reference>
<dbReference type="PANTHER" id="PTHR15502">
    <property type="entry name" value="CALCINEURIN-BINDING PROTEIN CABIN 1-RELATED"/>
    <property type="match status" value="1"/>
</dbReference>
<dbReference type="GO" id="GO:0005634">
    <property type="term" value="C:nucleus"/>
    <property type="evidence" value="ECO:0007669"/>
    <property type="project" value="UniProtKB-SubCell"/>
</dbReference>
<proteinExistence type="predicted"/>
<dbReference type="GO" id="GO:0006325">
    <property type="term" value="P:chromatin organization"/>
    <property type="evidence" value="ECO:0007669"/>
    <property type="project" value="InterPro"/>
</dbReference>
<evidence type="ECO:0000313" key="4">
    <source>
        <dbReference type="EMBL" id="VDK74652.1"/>
    </source>
</evidence>
<dbReference type="GO" id="GO:0031491">
    <property type="term" value="F:nucleosome binding"/>
    <property type="evidence" value="ECO:0007669"/>
    <property type="project" value="TreeGrafter"/>
</dbReference>
<organism evidence="4 5">
    <name type="scientific">Litomosoides sigmodontis</name>
    <name type="common">Filarial nematode worm</name>
    <dbReference type="NCBI Taxonomy" id="42156"/>
    <lineage>
        <taxon>Eukaryota</taxon>
        <taxon>Metazoa</taxon>
        <taxon>Ecdysozoa</taxon>
        <taxon>Nematoda</taxon>
        <taxon>Chromadorea</taxon>
        <taxon>Rhabditida</taxon>
        <taxon>Spirurina</taxon>
        <taxon>Spiruromorpha</taxon>
        <taxon>Filarioidea</taxon>
        <taxon>Onchocercidae</taxon>
        <taxon>Litomosoides</taxon>
    </lineage>
</organism>
<feature type="compositionally biased region" description="Basic and acidic residues" evidence="3">
    <location>
        <begin position="1"/>
        <end position="12"/>
    </location>
</feature>
<evidence type="ECO:0000256" key="2">
    <source>
        <dbReference type="ARBA" id="ARBA00023242"/>
    </source>
</evidence>
<sequence length="1475" mass="169239">MAEPGDAVRIDDVENSSDDEEVDEEESSTESDESSAEESISEDESEEKSSDDDGVDDINVWDSVDDGTQTEEAVEASLQADYTKALNFIVDGRKQKALTIMEKLLQHPILQKFEVNINSFNWDEARKEACANQSRVSAMARLFSSLHFNIGRLLDDPIDHLLSALTVYPNDEYLWKYVGEESLKVRDWSMALYAFGKCSSAWSVIRGILIALYNANLFEDCLLKIKSVLEYDKAHFLGRVLKQIIRETNSYWEMKCRQMFNEDPAFVQDNAMKVTDKEKELILNEITNIGKSIADVEPAFKPVVVDVSTCSDIAEIGIYLCDIYDRIESFSNFSKQAVVVCGFNASDEFEEVAHDVSDDFMDCVNVIQNLIDRIVSIEDIQLASNIRKRSDSSLDWRRRSVRFRAEFNIEESGSENDKILITSLLNYSCAQESSIVPLLSMKPSSVSGLPIKRAPLHALMDDRTALHRCTMYIANEFMDGNGRIFEILEQLLFWYSKNCFCIVITDHLREVITGCYARWINNFGNSAMIRGGEFLAIHTMLAELGAERAMFVCYCSLSSSLEEELRIRILWSIAVNGTNIFPSQVCKNYLWMLLVTLKSGYNSEANYQSLISGHELINLETVQNLIAQMERRDNLEAIQRLFDNRQFDKVVDIIIDNFNWKDVDRSSLLSTAIILIDSYLEINNMDGASEWISRLLDFTGGLAGTEEVVARLKRLSIENICLENISNLVHCIVHLLVLDGYESDTAIWLILYRCAYRLEGNHTVKTLSALYDSGCQMLTSASNILVTAHEAIAKHNKCFVDDHSFPLFILNEFSKIRAHPSIAEILSTRDCMEQSRAFTDEVHQCLFCLYGCPSRRKRQLEEHGGTHNHEPSLKDIENVLSLLLPDKIPPYDGTCSFDLIEFVQKKASSFVEPTENEKEKLFELDRFIALTEVRADWPRCAESSQLRSGVFYQLALHSYRNHKADDAVYYAKLFLVCASTTLPKEVFFWDWTVLAIAATSVDEDEMSLHFDCSVFSFRMALFFDPFDRYVIFNFGSALYQINSRIRRYRDKLPVDDIRHRWAQRRIKGLLEESRYQFQICISRLPNGDVDKWRCHYFLAKIAEKCGDALEDVFHHYRQSALQLEAAGVQYPSRINTKRQEHVEAIEIHYRAYASLQKYLLEREVNWNREDLMLMHAFALCFRNHGVCKQKGSDEFSHCPQVKAAVSSLIYKCAESPDTVQGVLEDLIERVVLKLEILHLCEEAFNICILRFPHFKSHYRLSQLALYKGSIQEASNYLFGRLLTRKRTNFNPDNIFENVITISCEDIDRGDALQYHLARIAALAIYVSALLDDFETLATLIHTLCTLDFCNNTDYLLKRDLTMLYRSGLTRFFECIQRKVKNNAVESQLLCSVYDLYQYAERNNVQRLCERVRPVIVSATKKFASYDEKTEPIVFCKQLYIASKKKLGKRKLGSSSVVQAKSFRLFSNSNPTLAFT</sequence>
<dbReference type="EMBL" id="UYRX01000119">
    <property type="protein sequence ID" value="VDK74652.1"/>
    <property type="molecule type" value="Genomic_DNA"/>
</dbReference>
<name>A0A3P6SFA8_LITSI</name>
<comment type="subcellular location">
    <subcellularLocation>
        <location evidence="1">Nucleus</location>
    </subcellularLocation>
</comment>
<gene>
    <name evidence="4" type="ORF">NLS_LOCUS2559</name>
</gene>
<keyword evidence="5" id="KW-1185">Reference proteome</keyword>
<evidence type="ECO:0000313" key="5">
    <source>
        <dbReference type="Proteomes" id="UP000277928"/>
    </source>
</evidence>
<evidence type="ECO:0000256" key="1">
    <source>
        <dbReference type="ARBA" id="ARBA00004123"/>
    </source>
</evidence>
<feature type="compositionally biased region" description="Acidic residues" evidence="3">
    <location>
        <begin position="13"/>
        <end position="56"/>
    </location>
</feature>